<evidence type="ECO:0000256" key="3">
    <source>
        <dbReference type="ARBA" id="ARBA00022553"/>
    </source>
</evidence>
<reference evidence="10 11" key="1">
    <citation type="submission" date="2023-07" db="EMBL/GenBank/DDBJ databases">
        <title>Sorghum-associated microbial communities from plants grown in Nebraska, USA.</title>
        <authorList>
            <person name="Schachtman D."/>
        </authorList>
    </citation>
    <scope>NUCLEOTIDE SEQUENCE [LARGE SCALE GENOMIC DNA]</scope>
    <source>
        <strain evidence="10 11">BE316</strain>
    </source>
</reference>
<proteinExistence type="predicted"/>
<dbReference type="PROSITE" id="PS50109">
    <property type="entry name" value="HIS_KIN"/>
    <property type="match status" value="1"/>
</dbReference>
<dbReference type="InterPro" id="IPR003661">
    <property type="entry name" value="HisK_dim/P_dom"/>
</dbReference>
<dbReference type="SUPFAM" id="SSF47226">
    <property type="entry name" value="Histidine-containing phosphotransfer domain, HPT domain"/>
    <property type="match status" value="1"/>
</dbReference>
<dbReference type="SUPFAM" id="SSF47384">
    <property type="entry name" value="Homodimeric domain of signal transducing histidine kinase"/>
    <property type="match status" value="1"/>
</dbReference>
<evidence type="ECO:0000256" key="6">
    <source>
        <dbReference type="PROSITE-ProRule" id="PRU00169"/>
    </source>
</evidence>
<dbReference type="CDD" id="cd16922">
    <property type="entry name" value="HATPase_EvgS-ArcB-TorS-like"/>
    <property type="match status" value="1"/>
</dbReference>
<feature type="domain" description="Histidine kinase" evidence="7">
    <location>
        <begin position="80"/>
        <end position="305"/>
    </location>
</feature>
<dbReference type="Pfam" id="PF02518">
    <property type="entry name" value="HATPase_c"/>
    <property type="match status" value="1"/>
</dbReference>
<feature type="domain" description="Response regulatory" evidence="8">
    <location>
        <begin position="318"/>
        <end position="441"/>
    </location>
</feature>
<name>A0ABU2A5E3_9BURK</name>
<dbReference type="InterPro" id="IPR011006">
    <property type="entry name" value="CheY-like_superfamily"/>
</dbReference>
<comment type="caution">
    <text evidence="10">The sequence shown here is derived from an EMBL/GenBank/DDBJ whole genome shotgun (WGS) entry which is preliminary data.</text>
</comment>
<feature type="modified residue" description="4-aspartylphosphate" evidence="6">
    <location>
        <position position="374"/>
    </location>
</feature>
<evidence type="ECO:0000259" key="9">
    <source>
        <dbReference type="PROSITE" id="PS50894"/>
    </source>
</evidence>
<dbReference type="InterPro" id="IPR036641">
    <property type="entry name" value="HPT_dom_sf"/>
</dbReference>
<organism evidence="10 11">
    <name type="scientific">Roseateles asaccharophilus</name>
    <dbReference type="NCBI Taxonomy" id="582607"/>
    <lineage>
        <taxon>Bacteria</taxon>
        <taxon>Pseudomonadati</taxon>
        <taxon>Pseudomonadota</taxon>
        <taxon>Betaproteobacteria</taxon>
        <taxon>Burkholderiales</taxon>
        <taxon>Sphaerotilaceae</taxon>
        <taxon>Roseateles</taxon>
    </lineage>
</organism>
<dbReference type="CDD" id="cd17546">
    <property type="entry name" value="REC_hyHK_CKI1_RcsC-like"/>
    <property type="match status" value="1"/>
</dbReference>
<dbReference type="Gene3D" id="3.40.50.2300">
    <property type="match status" value="2"/>
</dbReference>
<dbReference type="Gene3D" id="3.30.565.10">
    <property type="entry name" value="Histidine kinase-like ATPase, C-terminal domain"/>
    <property type="match status" value="1"/>
</dbReference>
<dbReference type="SUPFAM" id="SSF55874">
    <property type="entry name" value="ATPase domain of HSP90 chaperone/DNA topoisomerase II/histidine kinase"/>
    <property type="match status" value="1"/>
</dbReference>
<dbReference type="Proteomes" id="UP001180825">
    <property type="component" value="Unassembled WGS sequence"/>
</dbReference>
<dbReference type="Gene3D" id="1.10.287.130">
    <property type="match status" value="1"/>
</dbReference>
<evidence type="ECO:0000313" key="10">
    <source>
        <dbReference type="EMBL" id="MDR7332415.1"/>
    </source>
</evidence>
<dbReference type="PANTHER" id="PTHR45339">
    <property type="entry name" value="HYBRID SIGNAL TRANSDUCTION HISTIDINE KINASE J"/>
    <property type="match status" value="1"/>
</dbReference>
<dbReference type="PROSITE" id="PS50110">
    <property type="entry name" value="RESPONSE_REGULATORY"/>
    <property type="match status" value="2"/>
</dbReference>
<dbReference type="Gene3D" id="1.20.120.160">
    <property type="entry name" value="HPT domain"/>
    <property type="match status" value="1"/>
</dbReference>
<dbReference type="RefSeq" id="WP_310326871.1">
    <property type="nucleotide sequence ID" value="NZ_JAVDXV010000002.1"/>
</dbReference>
<evidence type="ECO:0000259" key="7">
    <source>
        <dbReference type="PROSITE" id="PS50109"/>
    </source>
</evidence>
<sequence>MPPRQLTLALLWLALVALLAMLGLLWHLRGSAGWPADIALLLNVLLLPLPPWCMHLLCRRQQDSEAAQAAAESRTRLLAQVSHEIRTPMNAIMGMTHLALQTPLSAEQRELLGKTDAASRSLMRLINDVLDISKIEAGQMQMESAPLRLEDVVAHAIALVRPLHTRTEVQWVCEWADASLLGPRGQLRGDAPRLQQVLVNLLTHAVKFTPAGQVLLRLAAEATDDDGVPLVITVRDSGIGMSDAQLAGLNRDASPGDASMAARADGSSLGLSIARSLVQLMGGRMDVQSQPGRGSRFEIRMTLPLHTAMPPPAPAPHRLLLAEADADSCEASLALLRHLGLGDGLVAAANADALLAALASARQAGQLFDWLLLDWLLPGPGPTGAELLARLRRDHPALRVAVLMQAGQDDNLAQARVFGARALCAKPLLPGDVRRLLAEAPAAAPAGVDGESLAGLRVLLVEDHPINQEIALRLLNSRGASVDVAANGQLGLEQLQARGPDAYDLVLMDLQMPVLDGLEATRRLRALPGFADLPVLAMTAHTMPEERAQCTAAGMQGHIAKPLDLAVLVRELQQYRQPSVAGSAPALDLNAGLRQFAGQTALYQRTLRGFADQYGPGLQAWTAWLEGADWVELRRAAHTLQGLAATLGAQSLHRAALGLERCAAAADARGSAQQLARVEAVLVRLLDEIRATLPEHSQPPTAGDAGDLAELRHLLSQSDSRALDWWQAHGRHSGLNAETRQRLQQALDALDFDAAAHALKESA</sequence>
<dbReference type="InterPro" id="IPR008207">
    <property type="entry name" value="Sig_transdc_His_kin_Hpt_dom"/>
</dbReference>
<feature type="modified residue" description="Phosphohistidine" evidence="5">
    <location>
        <position position="638"/>
    </location>
</feature>
<gene>
    <name evidence="10" type="ORF">J2X21_001541</name>
</gene>
<dbReference type="Pfam" id="PF00072">
    <property type="entry name" value="Response_reg"/>
    <property type="match status" value="1"/>
</dbReference>
<comment type="catalytic activity">
    <reaction evidence="1">
        <text>ATP + protein L-histidine = ADP + protein N-phospho-L-histidine.</text>
        <dbReference type="EC" id="2.7.13.3"/>
    </reaction>
</comment>
<dbReference type="SMART" id="SM00448">
    <property type="entry name" value="REC"/>
    <property type="match status" value="2"/>
</dbReference>
<feature type="domain" description="HPt" evidence="9">
    <location>
        <begin position="599"/>
        <end position="700"/>
    </location>
</feature>
<evidence type="ECO:0000256" key="1">
    <source>
        <dbReference type="ARBA" id="ARBA00000085"/>
    </source>
</evidence>
<keyword evidence="3 6" id="KW-0597">Phosphoprotein</keyword>
<accession>A0ABU2A5E3</accession>
<dbReference type="InterPro" id="IPR036890">
    <property type="entry name" value="HATPase_C_sf"/>
</dbReference>
<dbReference type="EC" id="2.7.13.3" evidence="2"/>
<keyword evidence="11" id="KW-1185">Reference proteome</keyword>
<evidence type="ECO:0000256" key="4">
    <source>
        <dbReference type="ARBA" id="ARBA00023012"/>
    </source>
</evidence>
<evidence type="ECO:0000313" key="11">
    <source>
        <dbReference type="Proteomes" id="UP001180825"/>
    </source>
</evidence>
<evidence type="ECO:0000259" key="8">
    <source>
        <dbReference type="PROSITE" id="PS50110"/>
    </source>
</evidence>
<evidence type="ECO:0000256" key="5">
    <source>
        <dbReference type="PROSITE-ProRule" id="PRU00110"/>
    </source>
</evidence>
<dbReference type="InterPro" id="IPR036097">
    <property type="entry name" value="HisK_dim/P_sf"/>
</dbReference>
<dbReference type="InterPro" id="IPR005467">
    <property type="entry name" value="His_kinase_dom"/>
</dbReference>
<feature type="modified residue" description="4-aspartylphosphate" evidence="6">
    <location>
        <position position="509"/>
    </location>
</feature>
<dbReference type="PROSITE" id="PS50894">
    <property type="entry name" value="HPT"/>
    <property type="match status" value="1"/>
</dbReference>
<dbReference type="Pfam" id="PF00512">
    <property type="entry name" value="HisKA"/>
    <property type="match status" value="1"/>
</dbReference>
<dbReference type="CDD" id="cd00082">
    <property type="entry name" value="HisKA"/>
    <property type="match status" value="1"/>
</dbReference>
<dbReference type="InterPro" id="IPR001789">
    <property type="entry name" value="Sig_transdc_resp-reg_receiver"/>
</dbReference>
<protein>
    <recommendedName>
        <fullName evidence="2">histidine kinase</fullName>
        <ecNumber evidence="2">2.7.13.3</ecNumber>
    </recommendedName>
</protein>
<feature type="domain" description="Response regulatory" evidence="8">
    <location>
        <begin position="457"/>
        <end position="576"/>
    </location>
</feature>
<dbReference type="SUPFAM" id="SSF52172">
    <property type="entry name" value="CheY-like"/>
    <property type="match status" value="2"/>
</dbReference>
<dbReference type="SMART" id="SM00387">
    <property type="entry name" value="HATPase_c"/>
    <property type="match status" value="1"/>
</dbReference>
<dbReference type="EMBL" id="JAVDXV010000002">
    <property type="protein sequence ID" value="MDR7332415.1"/>
    <property type="molecule type" value="Genomic_DNA"/>
</dbReference>
<dbReference type="PANTHER" id="PTHR45339:SF3">
    <property type="entry name" value="HISTIDINE KINASE"/>
    <property type="match status" value="1"/>
</dbReference>
<keyword evidence="4" id="KW-0902">Two-component regulatory system</keyword>
<dbReference type="SMART" id="SM00388">
    <property type="entry name" value="HisKA"/>
    <property type="match status" value="1"/>
</dbReference>
<dbReference type="Pfam" id="PF01627">
    <property type="entry name" value="Hpt"/>
    <property type="match status" value="1"/>
</dbReference>
<evidence type="ECO:0000256" key="2">
    <source>
        <dbReference type="ARBA" id="ARBA00012438"/>
    </source>
</evidence>
<dbReference type="InterPro" id="IPR003594">
    <property type="entry name" value="HATPase_dom"/>
</dbReference>